<comment type="similarity">
    <text evidence="1 5">Belongs to the aldehyde dehydrogenase family.</text>
</comment>
<feature type="active site" evidence="4">
    <location>
        <position position="268"/>
    </location>
</feature>
<evidence type="ECO:0000256" key="4">
    <source>
        <dbReference type="PROSITE-ProRule" id="PRU10007"/>
    </source>
</evidence>
<reference evidence="7 8" key="1">
    <citation type="submission" date="2024-05" db="EMBL/GenBank/DDBJ databases">
        <title>Long read based assembly of the Candida bracarensis genome reveals expanded adhesin content.</title>
        <authorList>
            <person name="Marcet-Houben M."/>
            <person name="Ksiezopolska E."/>
            <person name="Gabaldon T."/>
        </authorList>
    </citation>
    <scope>NUCLEOTIDE SEQUENCE [LARGE SCALE GENOMIC DNA]</scope>
    <source>
        <strain evidence="7 8">CBM6</strain>
    </source>
</reference>
<evidence type="ECO:0000256" key="2">
    <source>
        <dbReference type="ARBA" id="ARBA00023002"/>
    </source>
</evidence>
<dbReference type="InterPro" id="IPR016163">
    <property type="entry name" value="Ald_DH_C"/>
</dbReference>
<dbReference type="Gene3D" id="3.40.309.10">
    <property type="entry name" value="Aldehyde Dehydrogenase, Chain A, domain 2"/>
    <property type="match status" value="1"/>
</dbReference>
<feature type="domain" description="Aldehyde dehydrogenase" evidence="6">
    <location>
        <begin position="30"/>
        <end position="496"/>
    </location>
</feature>
<dbReference type="Proteomes" id="UP001623330">
    <property type="component" value="Unassembled WGS sequence"/>
</dbReference>
<dbReference type="InterPro" id="IPR016162">
    <property type="entry name" value="Ald_DH_N"/>
</dbReference>
<dbReference type="InterPro" id="IPR015590">
    <property type="entry name" value="Aldehyde_DH_dom"/>
</dbReference>
<sequence length="504" mass="55991">MSEVFEEISIPQLNKTYKQPIGLFINNEFVPSSNGEKVDTVNPATGEKITSFYAATAEDTDKAVKAARESYENVWFKTSPAEKRDLLLKLADLIEEEKPLLAALETLDAGKPYHTNAMDDIDQIIHLTRYFAGTTDKFTQGKTIPIDHEKLVYTLKVPYGVAAMIIPWNYPLAMASWKMQGCLAAGNTLVIKPAENTSLSLLYFAQLFEKAGFPKGVVNVVPGKGSVVGNTLGTHMDVDKISFTGSTKVGRSILELSGKSNMKDVTLECGGKSPAVVFEDANLDNAIEKISNGIFYNSGQNCTANSRVYVQEGIFDKFVKQFEEHTKKNWIFGEKNDVFEKDCTVGPVISESQFKTIHEYIKHGKEEEKLEVIETIKDIPSKGYYISPTIFVDVPQDSKLSREEIFGPVVVVSKFKDYKQVIKYANDTNYGLASMVFTKNISVANWFARDIKAGTVWINTSNEEDPTVPFGGFKESGIGRELGETGVETYLQTKTVHLNMSDNI</sequence>
<dbReference type="SUPFAM" id="SSF53720">
    <property type="entry name" value="ALDH-like"/>
    <property type="match status" value="1"/>
</dbReference>
<gene>
    <name evidence="7" type="ORF">RNJ44_02633</name>
</gene>
<dbReference type="PANTHER" id="PTHR43720">
    <property type="entry name" value="2-AMINOMUCONIC SEMIALDEHYDE DEHYDROGENASE"/>
    <property type="match status" value="1"/>
</dbReference>
<name>A0ABR4P064_9SACH</name>
<keyword evidence="2 5" id="KW-0560">Oxidoreductase</keyword>
<dbReference type="InterPro" id="IPR016161">
    <property type="entry name" value="Ald_DH/histidinol_DH"/>
</dbReference>
<evidence type="ECO:0000256" key="5">
    <source>
        <dbReference type="RuleBase" id="RU003345"/>
    </source>
</evidence>
<accession>A0ABR4P064</accession>
<evidence type="ECO:0000313" key="7">
    <source>
        <dbReference type="EMBL" id="KAL3234845.1"/>
    </source>
</evidence>
<protein>
    <recommendedName>
        <fullName evidence="6">Aldehyde dehydrogenase domain-containing protein</fullName>
    </recommendedName>
</protein>
<dbReference type="PROSITE" id="PS00070">
    <property type="entry name" value="ALDEHYDE_DEHYDR_CYS"/>
    <property type="match status" value="1"/>
</dbReference>
<keyword evidence="3" id="KW-0520">NAD</keyword>
<dbReference type="InterPro" id="IPR016160">
    <property type="entry name" value="Ald_DH_CS_CYS"/>
</dbReference>
<comment type="caution">
    <text evidence="7">The sequence shown here is derived from an EMBL/GenBank/DDBJ whole genome shotgun (WGS) entry which is preliminary data.</text>
</comment>
<dbReference type="InterPro" id="IPR029510">
    <property type="entry name" value="Ald_DH_CS_GLU"/>
</dbReference>
<dbReference type="PANTHER" id="PTHR43720:SF2">
    <property type="entry name" value="2-AMINOMUCONIC SEMIALDEHYDE DEHYDROGENASE"/>
    <property type="match status" value="1"/>
</dbReference>
<evidence type="ECO:0000259" key="6">
    <source>
        <dbReference type="Pfam" id="PF00171"/>
    </source>
</evidence>
<evidence type="ECO:0000256" key="1">
    <source>
        <dbReference type="ARBA" id="ARBA00009986"/>
    </source>
</evidence>
<organism evidence="7 8">
    <name type="scientific">Nakaseomyces bracarensis</name>
    <dbReference type="NCBI Taxonomy" id="273131"/>
    <lineage>
        <taxon>Eukaryota</taxon>
        <taxon>Fungi</taxon>
        <taxon>Dikarya</taxon>
        <taxon>Ascomycota</taxon>
        <taxon>Saccharomycotina</taxon>
        <taxon>Saccharomycetes</taxon>
        <taxon>Saccharomycetales</taxon>
        <taxon>Saccharomycetaceae</taxon>
        <taxon>Nakaseomyces</taxon>
    </lineage>
</organism>
<dbReference type="Gene3D" id="3.40.605.10">
    <property type="entry name" value="Aldehyde Dehydrogenase, Chain A, domain 1"/>
    <property type="match status" value="1"/>
</dbReference>
<dbReference type="PROSITE" id="PS00687">
    <property type="entry name" value="ALDEHYDE_DEHYDR_GLU"/>
    <property type="match status" value="1"/>
</dbReference>
<keyword evidence="8" id="KW-1185">Reference proteome</keyword>
<evidence type="ECO:0000256" key="3">
    <source>
        <dbReference type="ARBA" id="ARBA00023027"/>
    </source>
</evidence>
<proteinExistence type="inferred from homology"/>
<dbReference type="Pfam" id="PF00171">
    <property type="entry name" value="Aldedh"/>
    <property type="match status" value="1"/>
</dbReference>
<dbReference type="EMBL" id="JBEVYD010000002">
    <property type="protein sequence ID" value="KAL3234845.1"/>
    <property type="molecule type" value="Genomic_DNA"/>
</dbReference>
<evidence type="ECO:0000313" key="8">
    <source>
        <dbReference type="Proteomes" id="UP001623330"/>
    </source>
</evidence>